<sequence length="129" mass="14191">MIELQSNDSDCMINMKAIFMGNDLNVMIFGGDIPHVGAVAVGVPKKSHSDIKKISSTVSVITLFGHKEDEIVKPAADLLVKTLNRNVVVTCGIHIDNISKDLINKIEIKVNKMVLELIDAIRNMEVVCY</sequence>
<protein>
    <recommendedName>
        <fullName evidence="1">Prenylated flavin chaperone LpdD-like domain-containing protein</fullName>
    </recommendedName>
</protein>
<name>A0A1T5KGY5_9FIRM</name>
<dbReference type="OrthoDB" id="5878625at2"/>
<dbReference type="AlphaFoldDB" id="A0A1T5KGY5"/>
<evidence type="ECO:0000313" key="2">
    <source>
        <dbReference type="EMBL" id="SKC62891.1"/>
    </source>
</evidence>
<dbReference type="STRING" id="36842.SAMN02194393_01795"/>
<organism evidence="2 3">
    <name type="scientific">Maledivibacter halophilus</name>
    <dbReference type="NCBI Taxonomy" id="36842"/>
    <lineage>
        <taxon>Bacteria</taxon>
        <taxon>Bacillati</taxon>
        <taxon>Bacillota</taxon>
        <taxon>Clostridia</taxon>
        <taxon>Peptostreptococcales</taxon>
        <taxon>Caminicellaceae</taxon>
        <taxon>Maledivibacter</taxon>
    </lineage>
</organism>
<accession>A0A1T5KGY5</accession>
<dbReference type="InterPro" id="IPR048844">
    <property type="entry name" value="LpdD_chaperone-like"/>
</dbReference>
<dbReference type="RefSeq" id="WP_079490988.1">
    <property type="nucleotide sequence ID" value="NZ_FUZT01000004.1"/>
</dbReference>
<feature type="domain" description="Prenylated flavin chaperone LpdD-like" evidence="1">
    <location>
        <begin position="10"/>
        <end position="121"/>
    </location>
</feature>
<proteinExistence type="predicted"/>
<evidence type="ECO:0000259" key="1">
    <source>
        <dbReference type="Pfam" id="PF21758"/>
    </source>
</evidence>
<reference evidence="3" key="1">
    <citation type="submission" date="2017-02" db="EMBL/GenBank/DDBJ databases">
        <authorList>
            <person name="Varghese N."/>
            <person name="Submissions S."/>
        </authorList>
    </citation>
    <scope>NUCLEOTIDE SEQUENCE [LARGE SCALE GENOMIC DNA]</scope>
    <source>
        <strain evidence="3">M1</strain>
    </source>
</reference>
<evidence type="ECO:0000313" key="3">
    <source>
        <dbReference type="Proteomes" id="UP000190285"/>
    </source>
</evidence>
<dbReference type="Pfam" id="PF21758">
    <property type="entry name" value="PAC_bac"/>
    <property type="match status" value="1"/>
</dbReference>
<dbReference type="EMBL" id="FUZT01000004">
    <property type="protein sequence ID" value="SKC62891.1"/>
    <property type="molecule type" value="Genomic_DNA"/>
</dbReference>
<gene>
    <name evidence="2" type="ORF">SAMN02194393_01795</name>
</gene>
<keyword evidence="3" id="KW-1185">Reference proteome</keyword>
<dbReference type="Proteomes" id="UP000190285">
    <property type="component" value="Unassembled WGS sequence"/>
</dbReference>